<dbReference type="PANTHER" id="PTHR48228">
    <property type="entry name" value="SUCCINYL-COA--D-CITRAMALATE COA-TRANSFERASE"/>
    <property type="match status" value="1"/>
</dbReference>
<dbReference type="Pfam" id="PF02515">
    <property type="entry name" value="CoA_transf_3"/>
    <property type="match status" value="1"/>
</dbReference>
<dbReference type="Gene3D" id="3.40.50.10540">
    <property type="entry name" value="Crotonobetainyl-coa:carnitine coa-transferase, domain 1"/>
    <property type="match status" value="1"/>
</dbReference>
<dbReference type="Gene3D" id="3.30.1540.10">
    <property type="entry name" value="formyl-coa transferase, domain 3"/>
    <property type="match status" value="1"/>
</dbReference>
<organism evidence="2">
    <name type="scientific">marine metagenome</name>
    <dbReference type="NCBI Taxonomy" id="408172"/>
    <lineage>
        <taxon>unclassified sequences</taxon>
        <taxon>metagenomes</taxon>
        <taxon>ecological metagenomes</taxon>
    </lineage>
</organism>
<dbReference type="GO" id="GO:0003824">
    <property type="term" value="F:catalytic activity"/>
    <property type="evidence" value="ECO:0007669"/>
    <property type="project" value="InterPro"/>
</dbReference>
<dbReference type="InterPro" id="IPR044855">
    <property type="entry name" value="CoA-Trfase_III_dom3_sf"/>
</dbReference>
<dbReference type="PANTHER" id="PTHR48228:SF5">
    <property type="entry name" value="ALPHA-METHYLACYL-COA RACEMASE"/>
    <property type="match status" value="1"/>
</dbReference>
<reference evidence="2" key="1">
    <citation type="submission" date="2018-05" db="EMBL/GenBank/DDBJ databases">
        <authorList>
            <person name="Lanie J.A."/>
            <person name="Ng W.-L."/>
            <person name="Kazmierczak K.M."/>
            <person name="Andrzejewski T.M."/>
            <person name="Davidsen T.M."/>
            <person name="Wayne K.J."/>
            <person name="Tettelin H."/>
            <person name="Glass J.I."/>
            <person name="Rusch D."/>
            <person name="Podicherti R."/>
            <person name="Tsui H.-C.T."/>
            <person name="Winkler M.E."/>
        </authorList>
    </citation>
    <scope>NUCLEOTIDE SEQUENCE</scope>
</reference>
<gene>
    <name evidence="2" type="ORF">METZ01_LOCUS10200</name>
</gene>
<dbReference type="InterPro" id="IPR050509">
    <property type="entry name" value="CoA-transferase_III"/>
</dbReference>
<dbReference type="AlphaFoldDB" id="A0A381NRW9"/>
<dbReference type="EMBL" id="UINC01000555">
    <property type="protein sequence ID" value="SUZ57346.1"/>
    <property type="molecule type" value="Genomic_DNA"/>
</dbReference>
<proteinExistence type="predicted"/>
<protein>
    <recommendedName>
        <fullName evidence="3">Carnitine dehydratase</fullName>
    </recommendedName>
</protein>
<evidence type="ECO:0000313" key="2">
    <source>
        <dbReference type="EMBL" id="SUZ57346.1"/>
    </source>
</evidence>
<dbReference type="InterPro" id="IPR023606">
    <property type="entry name" value="CoA-Trfase_III_dom_1_sf"/>
</dbReference>
<dbReference type="InterPro" id="IPR003673">
    <property type="entry name" value="CoA-Trfase_fam_III"/>
</dbReference>
<feature type="region of interest" description="Disordered" evidence="1">
    <location>
        <begin position="359"/>
        <end position="379"/>
    </location>
</feature>
<accession>A0A381NRW9</accession>
<evidence type="ECO:0000256" key="1">
    <source>
        <dbReference type="SAM" id="MobiDB-lite"/>
    </source>
</evidence>
<dbReference type="SUPFAM" id="SSF89796">
    <property type="entry name" value="CoA-transferase family III (CaiB/BaiF)"/>
    <property type="match status" value="1"/>
</dbReference>
<evidence type="ECO:0008006" key="3">
    <source>
        <dbReference type="Google" id="ProtNLM"/>
    </source>
</evidence>
<name>A0A381NRW9_9ZZZZ</name>
<sequence>MRDHSGSHQAIADSRRYPGYTPTIAGNGRRVVGPLNGFRIIELAGIGPGPFCGMMLSDMGAEVIRVDRIAKGASAPKDVLQRNRQSVAVDLKQPEGIEVVLKLVESADALFEGFRPGVTERLGLGPDECMARNEKLVYGRMTGWGQDGPLAQAAGHDINYIGLSGALHAIGEPGGKPVPPLNLIGDFGGGGMLLAYGLVCALLEAQKSGKGQVVDTAMVDGAASLMAMFFSMAGRGFDDERGTNLLDGGAHFYNTYETKDGQHVCVGSIEPQFYQLLVEKAGVDANRFGPQMDKNQWSGFRDELEDVFKTKTRDEWCEIMEGTDVCFAPVLSVFEAPLHPHNVHRGTFIEVDGVVQPSPSPRFSRTEAEISHPARAPGEDSAEVLTGIGFAEDELRTLREQGVIG</sequence>